<organism evidence="3 4">
    <name type="scientific">Nocardia donostiensis</name>
    <dbReference type="NCBI Taxonomy" id="1538463"/>
    <lineage>
        <taxon>Bacteria</taxon>
        <taxon>Bacillati</taxon>
        <taxon>Actinomycetota</taxon>
        <taxon>Actinomycetes</taxon>
        <taxon>Mycobacteriales</taxon>
        <taxon>Nocardiaceae</taxon>
        <taxon>Nocardia</taxon>
    </lineage>
</organism>
<dbReference type="RefSeq" id="WP_077121417.1">
    <property type="nucleotide sequence ID" value="NZ_MUKP01000038.1"/>
</dbReference>
<keyword evidence="4" id="KW-1185">Reference proteome</keyword>
<sequence length="147" mass="16301">MTTGPAVFAYNVTEIVFSDALKKILDESLVFATVATVGRDGRPHQTVVWIDRDGDELLYSTTVDRAQAKNIARDPRISVLILAPDNPYSYAEIRGTATLTPDLDLALPDRLARKYTGKSYAEFNPDPSNDGDRVVIRIRPDRITGHL</sequence>
<dbReference type="PANTHER" id="PTHR35176:SF6">
    <property type="entry name" value="HEME OXYGENASE HI_0854-RELATED"/>
    <property type="match status" value="1"/>
</dbReference>
<dbReference type="InterPro" id="IPR019920">
    <property type="entry name" value="F420-binding_dom_put"/>
</dbReference>
<accession>A0A1V2T9K9</accession>
<dbReference type="GO" id="GO:0016627">
    <property type="term" value="F:oxidoreductase activity, acting on the CH-CH group of donors"/>
    <property type="evidence" value="ECO:0007669"/>
    <property type="project" value="TreeGrafter"/>
</dbReference>
<dbReference type="Gene3D" id="2.30.110.10">
    <property type="entry name" value="Electron Transport, Fmn-binding Protein, Chain A"/>
    <property type="match status" value="1"/>
</dbReference>
<dbReference type="Pfam" id="PF01243">
    <property type="entry name" value="PNPOx_N"/>
    <property type="match status" value="1"/>
</dbReference>
<dbReference type="PANTHER" id="PTHR35176">
    <property type="entry name" value="HEME OXYGENASE HI_0854-RELATED"/>
    <property type="match status" value="1"/>
</dbReference>
<dbReference type="EMBL" id="MUMY01000029">
    <property type="protein sequence ID" value="ONM46186.1"/>
    <property type="molecule type" value="Genomic_DNA"/>
</dbReference>
<dbReference type="InterPro" id="IPR012349">
    <property type="entry name" value="Split_barrel_FMN-bd"/>
</dbReference>
<protein>
    <submittedName>
        <fullName evidence="3">PPOX class F420-dependent enzyme</fullName>
    </submittedName>
</protein>
<dbReference type="GO" id="GO:0005829">
    <property type="term" value="C:cytosol"/>
    <property type="evidence" value="ECO:0007669"/>
    <property type="project" value="TreeGrafter"/>
</dbReference>
<dbReference type="Proteomes" id="UP000188836">
    <property type="component" value="Unassembled WGS sequence"/>
</dbReference>
<evidence type="ECO:0000256" key="1">
    <source>
        <dbReference type="ARBA" id="ARBA00023002"/>
    </source>
</evidence>
<reference evidence="3 4" key="1">
    <citation type="journal article" date="2016" name="Antonie Van Leeuwenhoek">
        <title>Nocardia donostiensis sp. nov., isolated from human respiratory specimens.</title>
        <authorList>
            <person name="Ercibengoa M."/>
            <person name="Bell M."/>
            <person name="Marimon J.M."/>
            <person name="Humrighouse B."/>
            <person name="Klenk H.P."/>
            <person name="Potter G."/>
            <person name="Perez-Trallero E."/>
        </authorList>
    </citation>
    <scope>NUCLEOTIDE SEQUENCE [LARGE SCALE GENOMIC DNA]</scope>
    <source>
        <strain evidence="3 4">X1655</strain>
    </source>
</reference>
<dbReference type="NCBIfam" id="TIGR03618">
    <property type="entry name" value="Rv1155_F420"/>
    <property type="match status" value="1"/>
</dbReference>
<dbReference type="InterPro" id="IPR052019">
    <property type="entry name" value="F420H2_bilvrd_red/Heme_oxyg"/>
</dbReference>
<name>A0A1V2T9K9_9NOCA</name>
<dbReference type="STRING" id="1538463.B0T36_12810"/>
<dbReference type="SUPFAM" id="SSF50475">
    <property type="entry name" value="FMN-binding split barrel"/>
    <property type="match status" value="1"/>
</dbReference>
<keyword evidence="1" id="KW-0560">Oxidoreductase</keyword>
<proteinExistence type="predicted"/>
<comment type="caution">
    <text evidence="3">The sequence shown here is derived from an EMBL/GenBank/DDBJ whole genome shotgun (WGS) entry which is preliminary data.</text>
</comment>
<evidence type="ECO:0000313" key="4">
    <source>
        <dbReference type="Proteomes" id="UP000188836"/>
    </source>
</evidence>
<evidence type="ECO:0000313" key="3">
    <source>
        <dbReference type="EMBL" id="ONM46186.1"/>
    </source>
</evidence>
<feature type="domain" description="Pyridoxamine 5'-phosphate oxidase N-terminal" evidence="2">
    <location>
        <begin position="19"/>
        <end position="145"/>
    </location>
</feature>
<dbReference type="InterPro" id="IPR011576">
    <property type="entry name" value="Pyridox_Oxase_N"/>
</dbReference>
<dbReference type="OrthoDB" id="162914at2"/>
<gene>
    <name evidence="3" type="ORF">B0T46_24245</name>
</gene>
<dbReference type="AlphaFoldDB" id="A0A1V2T9K9"/>
<dbReference type="GO" id="GO:0070967">
    <property type="term" value="F:coenzyme F420 binding"/>
    <property type="evidence" value="ECO:0007669"/>
    <property type="project" value="TreeGrafter"/>
</dbReference>
<evidence type="ECO:0000259" key="2">
    <source>
        <dbReference type="Pfam" id="PF01243"/>
    </source>
</evidence>